<dbReference type="eggNOG" id="COG2885">
    <property type="taxonomic scope" value="Bacteria"/>
</dbReference>
<dbReference type="GO" id="GO:0009279">
    <property type="term" value="C:cell outer membrane"/>
    <property type="evidence" value="ECO:0007669"/>
    <property type="project" value="UniProtKB-SubCell"/>
</dbReference>
<dbReference type="Proteomes" id="UP000028607">
    <property type="component" value="Unassembled WGS sequence"/>
</dbReference>
<dbReference type="AlphaFoldDB" id="A0A085TZD7"/>
<keyword evidence="2 4" id="KW-0472">Membrane</keyword>
<protein>
    <submittedName>
        <fullName evidence="7">OmpA family protein</fullName>
    </submittedName>
</protein>
<evidence type="ECO:0000256" key="5">
    <source>
        <dbReference type="SAM" id="SignalP"/>
    </source>
</evidence>
<dbReference type="PANTHER" id="PTHR30329:SF21">
    <property type="entry name" value="LIPOPROTEIN YIAD-RELATED"/>
    <property type="match status" value="1"/>
</dbReference>
<accession>A0A085TZD7</accession>
<evidence type="ECO:0000256" key="3">
    <source>
        <dbReference type="ARBA" id="ARBA00023237"/>
    </source>
</evidence>
<keyword evidence="3" id="KW-0998">Cell outer membrane</keyword>
<dbReference type="Gene3D" id="3.30.1330.60">
    <property type="entry name" value="OmpA-like domain"/>
    <property type="match status" value="1"/>
</dbReference>
<organism evidence="7 8">
    <name type="scientific">Thioclava atlantica</name>
    <dbReference type="NCBI Taxonomy" id="1317124"/>
    <lineage>
        <taxon>Bacteria</taxon>
        <taxon>Pseudomonadati</taxon>
        <taxon>Pseudomonadota</taxon>
        <taxon>Alphaproteobacteria</taxon>
        <taxon>Rhodobacterales</taxon>
        <taxon>Paracoccaceae</taxon>
        <taxon>Thioclava</taxon>
    </lineage>
</organism>
<proteinExistence type="predicted"/>
<dbReference type="InterPro" id="IPR006690">
    <property type="entry name" value="OMPA-like_CS"/>
</dbReference>
<evidence type="ECO:0000313" key="8">
    <source>
        <dbReference type="Proteomes" id="UP000028607"/>
    </source>
</evidence>
<dbReference type="InterPro" id="IPR006664">
    <property type="entry name" value="OMP_bac"/>
</dbReference>
<comment type="caution">
    <text evidence="7">The sequence shown here is derived from an EMBL/GenBank/DDBJ whole genome shotgun (WGS) entry which is preliminary data.</text>
</comment>
<dbReference type="OrthoDB" id="9782229at2"/>
<dbReference type="EMBL" id="AQRC01000003">
    <property type="protein sequence ID" value="KFE36084.1"/>
    <property type="molecule type" value="Genomic_DNA"/>
</dbReference>
<dbReference type="InterPro" id="IPR036737">
    <property type="entry name" value="OmpA-like_sf"/>
</dbReference>
<dbReference type="PRINTS" id="PR01021">
    <property type="entry name" value="OMPADOMAIN"/>
</dbReference>
<comment type="subcellular location">
    <subcellularLocation>
        <location evidence="1">Cell outer membrane</location>
    </subcellularLocation>
</comment>
<evidence type="ECO:0000256" key="4">
    <source>
        <dbReference type="PROSITE-ProRule" id="PRU00473"/>
    </source>
</evidence>
<dbReference type="PANTHER" id="PTHR30329">
    <property type="entry name" value="STATOR ELEMENT OF FLAGELLAR MOTOR COMPLEX"/>
    <property type="match status" value="1"/>
</dbReference>
<dbReference type="PROSITE" id="PS51257">
    <property type="entry name" value="PROKAR_LIPOPROTEIN"/>
    <property type="match status" value="1"/>
</dbReference>
<feature type="chain" id="PRO_5001797664" evidence="5">
    <location>
        <begin position="22"/>
        <end position="226"/>
    </location>
</feature>
<reference evidence="8" key="1">
    <citation type="submission" date="2013-04" db="EMBL/GenBank/DDBJ databases">
        <title>Thioclava sp. 13D2W-2 Genome Sequencing.</title>
        <authorList>
            <person name="Lai Q."/>
            <person name="Li G."/>
            <person name="Shao Z."/>
        </authorList>
    </citation>
    <scope>NUCLEOTIDE SEQUENCE [LARGE SCALE GENOMIC DNA]</scope>
    <source>
        <strain evidence="8">13D2W-2</strain>
    </source>
</reference>
<dbReference type="PROSITE" id="PS01068">
    <property type="entry name" value="OMPA_1"/>
    <property type="match status" value="1"/>
</dbReference>
<dbReference type="RefSeq" id="WP_038144340.1">
    <property type="nucleotide sequence ID" value="NZ_AQRC01000003.1"/>
</dbReference>
<dbReference type="InterPro" id="IPR006665">
    <property type="entry name" value="OmpA-like"/>
</dbReference>
<sequence length="226" mass="23458">MTTVLKTKTILLGAAAAMALAACVPGGYTGANNPDQSPNANRNSGAITGALIGGAIGATRKGDEKLTKAAAGAIVGGLVGGAIGAQLDRQAQELRRDLTTNGVSVVRSGNQLIVTMPQDVLFATDSASVRPDLQRDLYTLAGSLNRYPDTTVEVIGHTDNTGTAAYNLQLSQRRAQAVSNILVDAGVPGYRVVPIGRGESQPIASNLTPEGRQANRRVEFVIRPNR</sequence>
<gene>
    <name evidence="7" type="ORF">DW2_05625</name>
</gene>
<dbReference type="STRING" id="1317124.DW2_05625"/>
<dbReference type="SUPFAM" id="SSF103088">
    <property type="entry name" value="OmpA-like"/>
    <property type="match status" value="1"/>
</dbReference>
<keyword evidence="8" id="KW-1185">Reference proteome</keyword>
<evidence type="ECO:0000259" key="6">
    <source>
        <dbReference type="PROSITE" id="PS51123"/>
    </source>
</evidence>
<name>A0A085TZD7_9RHOB</name>
<reference evidence="7 8" key="2">
    <citation type="journal article" date="2015" name="Antonie Van Leeuwenhoek">
        <title>Thioclava indica sp. nov., isolated from surface seawater of the Indian Ocean.</title>
        <authorList>
            <person name="Liu Y."/>
            <person name="Lai Q."/>
            <person name="Du J."/>
            <person name="Xu H."/>
            <person name="Jiang L."/>
            <person name="Shao Z."/>
        </authorList>
    </citation>
    <scope>NUCLEOTIDE SEQUENCE [LARGE SCALE GENOMIC DNA]</scope>
    <source>
        <strain evidence="7 8">13D2W-2</strain>
    </source>
</reference>
<feature type="domain" description="OmpA-like" evidence="6">
    <location>
        <begin position="109"/>
        <end position="226"/>
    </location>
</feature>
<dbReference type="CDD" id="cd07185">
    <property type="entry name" value="OmpA_C-like"/>
    <property type="match status" value="1"/>
</dbReference>
<keyword evidence="5" id="KW-0732">Signal</keyword>
<dbReference type="PATRIC" id="fig|1317124.6.peg.1150"/>
<evidence type="ECO:0000256" key="2">
    <source>
        <dbReference type="ARBA" id="ARBA00023136"/>
    </source>
</evidence>
<feature type="signal peptide" evidence="5">
    <location>
        <begin position="1"/>
        <end position="21"/>
    </location>
</feature>
<evidence type="ECO:0000313" key="7">
    <source>
        <dbReference type="EMBL" id="KFE36084.1"/>
    </source>
</evidence>
<evidence type="ECO:0000256" key="1">
    <source>
        <dbReference type="ARBA" id="ARBA00004442"/>
    </source>
</evidence>
<dbReference type="Pfam" id="PF00691">
    <property type="entry name" value="OmpA"/>
    <property type="match status" value="1"/>
</dbReference>
<dbReference type="InterPro" id="IPR050330">
    <property type="entry name" value="Bact_OuterMem_StrucFunc"/>
</dbReference>
<dbReference type="PROSITE" id="PS51123">
    <property type="entry name" value="OMPA_2"/>
    <property type="match status" value="1"/>
</dbReference>